<evidence type="ECO:0000256" key="9">
    <source>
        <dbReference type="HAMAP-Rule" id="MF_00446"/>
    </source>
</evidence>
<dbReference type="SUPFAM" id="SSF50692">
    <property type="entry name" value="ADC-like"/>
    <property type="match status" value="1"/>
</dbReference>
<dbReference type="InterPro" id="IPR003190">
    <property type="entry name" value="Asp_decarbox"/>
</dbReference>
<dbReference type="CDD" id="cd06919">
    <property type="entry name" value="Asp_decarbox"/>
    <property type="match status" value="1"/>
</dbReference>
<feature type="active site" description="Proton donor" evidence="9 10">
    <location>
        <position position="58"/>
    </location>
</feature>
<comment type="similarity">
    <text evidence="9">Belongs to the PanD family.</text>
</comment>
<feature type="chain" id="PRO_5023488734" description="Aspartate 1-decarboxylase alpha chain" evidence="9 13">
    <location>
        <begin position="25"/>
        <end position="127"/>
    </location>
</feature>
<dbReference type="UniPathway" id="UPA00028">
    <property type="reaction ID" value="UER00002"/>
</dbReference>
<dbReference type="PANTHER" id="PTHR21012">
    <property type="entry name" value="ASPARTATE 1-DECARBOXYLASE"/>
    <property type="match status" value="1"/>
</dbReference>
<accession>A0A553ZZT9</accession>
<comment type="PTM">
    <text evidence="9 12">Is synthesized initially as an inactive proenzyme, which is activated by self-cleavage at a specific serine bond to produce a beta-subunit with a hydroxyl group at its C-terminus and an alpha-subunit with a pyruvoyl group at its N-terminus.</text>
</comment>
<feature type="binding site" evidence="9 11">
    <location>
        <begin position="73"/>
        <end position="75"/>
    </location>
    <ligand>
        <name>substrate</name>
    </ligand>
</feature>
<evidence type="ECO:0000256" key="3">
    <source>
        <dbReference type="ARBA" id="ARBA00022793"/>
    </source>
</evidence>
<dbReference type="Proteomes" id="UP000318521">
    <property type="component" value="Unassembled WGS sequence"/>
</dbReference>
<comment type="cofactor">
    <cofactor evidence="9 10">
        <name>pyruvate</name>
        <dbReference type="ChEBI" id="CHEBI:15361"/>
    </cofactor>
    <text evidence="9 10">Binds 1 pyruvoyl group covalently per subunit.</text>
</comment>
<evidence type="ECO:0000313" key="14">
    <source>
        <dbReference type="EMBL" id="TSB46943.1"/>
    </source>
</evidence>
<name>A0A553ZZT9_9BACI</name>
<comment type="catalytic activity">
    <reaction evidence="9">
        <text>L-aspartate + H(+) = beta-alanine + CO2</text>
        <dbReference type="Rhea" id="RHEA:19497"/>
        <dbReference type="ChEBI" id="CHEBI:15378"/>
        <dbReference type="ChEBI" id="CHEBI:16526"/>
        <dbReference type="ChEBI" id="CHEBI:29991"/>
        <dbReference type="ChEBI" id="CHEBI:57966"/>
        <dbReference type="EC" id="4.1.1.11"/>
    </reaction>
</comment>
<comment type="caution">
    <text evidence="14">The sequence shown here is derived from an EMBL/GenBank/DDBJ whole genome shotgun (WGS) entry which is preliminary data.</text>
</comment>
<feature type="modified residue" description="Pyruvic acid (Ser)" evidence="9 12">
    <location>
        <position position="25"/>
    </location>
</feature>
<keyword evidence="4 9" id="KW-0068">Autocatalytic cleavage</keyword>
<dbReference type="AlphaFoldDB" id="A0A553ZZT9"/>
<evidence type="ECO:0000256" key="12">
    <source>
        <dbReference type="PIRSR" id="PIRSR006246-3"/>
    </source>
</evidence>
<dbReference type="NCBIfam" id="TIGR00223">
    <property type="entry name" value="panD"/>
    <property type="match status" value="1"/>
</dbReference>
<evidence type="ECO:0000256" key="6">
    <source>
        <dbReference type="ARBA" id="ARBA00023239"/>
    </source>
</evidence>
<evidence type="ECO:0000256" key="13">
    <source>
        <dbReference type="PIRSR" id="PIRSR006246-5"/>
    </source>
</evidence>
<keyword evidence="1 9" id="KW-0963">Cytoplasm</keyword>
<dbReference type="Gene3D" id="2.40.40.20">
    <property type="match status" value="1"/>
</dbReference>
<reference evidence="14 15" key="1">
    <citation type="submission" date="2019-07" db="EMBL/GenBank/DDBJ databases">
        <authorList>
            <person name="Park Y.J."/>
            <person name="Jeong S.E."/>
            <person name="Jung H.S."/>
        </authorList>
    </citation>
    <scope>NUCLEOTIDE SEQUENCE [LARGE SCALE GENOMIC DNA]</scope>
    <source>
        <strain evidence="15">P16(2019)</strain>
    </source>
</reference>
<evidence type="ECO:0000256" key="5">
    <source>
        <dbReference type="ARBA" id="ARBA00023145"/>
    </source>
</evidence>
<evidence type="ECO:0000256" key="8">
    <source>
        <dbReference type="ARBA" id="ARBA00023317"/>
    </source>
</evidence>
<keyword evidence="15" id="KW-1185">Reference proteome</keyword>
<feature type="active site" description="Schiff-base intermediate with substrate; via pyruvic acid" evidence="9 10">
    <location>
        <position position="25"/>
    </location>
</feature>
<sequence>MYVTMMKSKIHRATITESDLNYVGSITIDEDIMKAVNILENEKVQIVNNHNGARFETYVIKGEAGSGSICVNGAAARLVQPGDTIIIIAYAMMDQEEAAQFKPQVAIMNQNNQIDQLLGTEPAYTVL</sequence>
<comment type="subcellular location">
    <subcellularLocation>
        <location evidence="9">Cytoplasm</location>
    </subcellularLocation>
</comment>
<dbReference type="GO" id="GO:0015940">
    <property type="term" value="P:pantothenate biosynthetic process"/>
    <property type="evidence" value="ECO:0007669"/>
    <property type="project" value="UniProtKB-UniRule"/>
</dbReference>
<evidence type="ECO:0000256" key="2">
    <source>
        <dbReference type="ARBA" id="ARBA00022655"/>
    </source>
</evidence>
<dbReference type="RefSeq" id="WP_143848173.1">
    <property type="nucleotide sequence ID" value="NZ_VLXZ01000004.1"/>
</dbReference>
<evidence type="ECO:0000256" key="7">
    <source>
        <dbReference type="ARBA" id="ARBA00023270"/>
    </source>
</evidence>
<organism evidence="14 15">
    <name type="scientific">Alkalicoccobacillus porphyridii</name>
    <dbReference type="NCBI Taxonomy" id="2597270"/>
    <lineage>
        <taxon>Bacteria</taxon>
        <taxon>Bacillati</taxon>
        <taxon>Bacillota</taxon>
        <taxon>Bacilli</taxon>
        <taxon>Bacillales</taxon>
        <taxon>Bacillaceae</taxon>
        <taxon>Alkalicoccobacillus</taxon>
    </lineage>
</organism>
<dbReference type="Pfam" id="PF02261">
    <property type="entry name" value="Asp_decarbox"/>
    <property type="match status" value="1"/>
</dbReference>
<dbReference type="EC" id="4.1.1.11" evidence="9"/>
<comment type="function">
    <text evidence="9">Catalyzes the pyruvoyl-dependent decarboxylation of aspartate to produce beta-alanine.</text>
</comment>
<comment type="pathway">
    <text evidence="9">Cofactor biosynthesis; (R)-pantothenate biosynthesis; beta-alanine from L-aspartate: step 1/1.</text>
</comment>
<dbReference type="GO" id="GO:0004068">
    <property type="term" value="F:aspartate 1-decarboxylase activity"/>
    <property type="evidence" value="ECO:0007669"/>
    <property type="project" value="UniProtKB-UniRule"/>
</dbReference>
<evidence type="ECO:0000256" key="10">
    <source>
        <dbReference type="PIRSR" id="PIRSR006246-1"/>
    </source>
</evidence>
<feature type="binding site" evidence="9 11">
    <location>
        <position position="57"/>
    </location>
    <ligand>
        <name>substrate</name>
    </ligand>
</feature>
<dbReference type="InterPro" id="IPR009010">
    <property type="entry name" value="Asp_de-COase-like_dom_sf"/>
</dbReference>
<evidence type="ECO:0000256" key="1">
    <source>
        <dbReference type="ARBA" id="ARBA00022490"/>
    </source>
</evidence>
<evidence type="ECO:0000256" key="11">
    <source>
        <dbReference type="PIRSR" id="PIRSR006246-2"/>
    </source>
</evidence>
<dbReference type="PIRSF" id="PIRSF006246">
    <property type="entry name" value="Asp_decarbox"/>
    <property type="match status" value="1"/>
</dbReference>
<keyword evidence="3 9" id="KW-0210">Decarboxylase</keyword>
<dbReference type="OrthoDB" id="9803983at2"/>
<dbReference type="PANTHER" id="PTHR21012:SF0">
    <property type="entry name" value="ASPARTATE 1-DECARBOXYLASE"/>
    <property type="match status" value="1"/>
</dbReference>
<feature type="chain" id="PRO_5023488735" description="Aspartate 1-decarboxylase beta chain" evidence="9 13">
    <location>
        <begin position="1"/>
        <end position="24"/>
    </location>
</feature>
<evidence type="ECO:0000256" key="4">
    <source>
        <dbReference type="ARBA" id="ARBA00022813"/>
    </source>
</evidence>
<proteinExistence type="inferred from homology"/>
<evidence type="ECO:0000313" key="15">
    <source>
        <dbReference type="Proteomes" id="UP000318521"/>
    </source>
</evidence>
<keyword evidence="6 9" id="KW-0456">Lyase</keyword>
<dbReference type="HAMAP" id="MF_00446">
    <property type="entry name" value="PanD"/>
    <property type="match status" value="1"/>
</dbReference>
<keyword evidence="2 9" id="KW-0566">Pantothenate biosynthesis</keyword>
<dbReference type="GO" id="GO:0006523">
    <property type="term" value="P:alanine biosynthetic process"/>
    <property type="evidence" value="ECO:0007669"/>
    <property type="project" value="InterPro"/>
</dbReference>
<keyword evidence="8 9" id="KW-0670">Pyruvate</keyword>
<keyword evidence="5 9" id="KW-0865">Zymogen</keyword>
<gene>
    <name evidence="9" type="primary">panD</name>
    <name evidence="14" type="ORF">FN960_07950</name>
</gene>
<dbReference type="EMBL" id="VLXZ01000004">
    <property type="protein sequence ID" value="TSB46943.1"/>
    <property type="molecule type" value="Genomic_DNA"/>
</dbReference>
<dbReference type="GO" id="GO:0005829">
    <property type="term" value="C:cytosol"/>
    <property type="evidence" value="ECO:0007669"/>
    <property type="project" value="TreeGrafter"/>
</dbReference>
<comment type="subunit">
    <text evidence="9">Heterooctamer of four alpha and four beta subunits.</text>
</comment>
<keyword evidence="7 9" id="KW-0704">Schiff base</keyword>
<protein>
    <recommendedName>
        <fullName evidence="9">Aspartate 1-decarboxylase</fullName>
        <ecNumber evidence="9">4.1.1.11</ecNumber>
    </recommendedName>
    <alternativeName>
        <fullName evidence="9">Aspartate alpha-decarboxylase</fullName>
    </alternativeName>
    <component>
        <recommendedName>
            <fullName evidence="9">Aspartate 1-decarboxylase beta chain</fullName>
        </recommendedName>
    </component>
    <component>
        <recommendedName>
            <fullName evidence="9">Aspartate 1-decarboxylase alpha chain</fullName>
        </recommendedName>
    </component>
</protein>